<keyword evidence="9" id="KW-1185">Reference proteome</keyword>
<organism evidence="8 9">
    <name type="scientific">Dactylosporangium roseum</name>
    <dbReference type="NCBI Taxonomy" id="47989"/>
    <lineage>
        <taxon>Bacteria</taxon>
        <taxon>Bacillati</taxon>
        <taxon>Actinomycetota</taxon>
        <taxon>Actinomycetes</taxon>
        <taxon>Micromonosporales</taxon>
        <taxon>Micromonosporaceae</taxon>
        <taxon>Dactylosporangium</taxon>
    </lineage>
</organism>
<dbReference type="Pfam" id="PF16197">
    <property type="entry name" value="KAsynt_C_assoc"/>
    <property type="match status" value="1"/>
</dbReference>
<protein>
    <submittedName>
        <fullName evidence="8">Polyketide synthase docking domain-containing protein</fullName>
    </submittedName>
</protein>
<dbReference type="SMART" id="SM00825">
    <property type="entry name" value="PKS_KS"/>
    <property type="match status" value="1"/>
</dbReference>
<evidence type="ECO:0000256" key="4">
    <source>
        <dbReference type="ARBA" id="ARBA00022679"/>
    </source>
</evidence>
<dbReference type="InterPro" id="IPR016035">
    <property type="entry name" value="Acyl_Trfase/lysoPLipase"/>
</dbReference>
<dbReference type="Pfam" id="PF00109">
    <property type="entry name" value="ketoacyl-synt"/>
    <property type="match status" value="1"/>
</dbReference>
<keyword evidence="4 6" id="KW-0808">Transferase</keyword>
<dbReference type="SMART" id="SM00827">
    <property type="entry name" value="PKS_AT"/>
    <property type="match status" value="1"/>
</dbReference>
<dbReference type="InterPro" id="IPR015083">
    <property type="entry name" value="NorB/c/GfsB-D-like_docking"/>
</dbReference>
<reference evidence="8" key="1">
    <citation type="submission" date="2021-04" db="EMBL/GenBank/DDBJ databases">
        <title>Biosynthetic gene clusters of Dactylosporangioum roseum.</title>
        <authorList>
            <person name="Hartkoorn R.C."/>
            <person name="Beaudoing E."/>
            <person name="Hot D."/>
            <person name="Moureu S."/>
        </authorList>
    </citation>
    <scope>NUCLEOTIDE SEQUENCE</scope>
    <source>
        <strain evidence="8">NRRL B-16295</strain>
    </source>
</reference>
<evidence type="ECO:0000256" key="2">
    <source>
        <dbReference type="ARBA" id="ARBA00022450"/>
    </source>
</evidence>
<dbReference type="PANTHER" id="PTHR43775">
    <property type="entry name" value="FATTY ACID SYNTHASE"/>
    <property type="match status" value="1"/>
</dbReference>
<dbReference type="RefSeq" id="WP_260728685.1">
    <property type="nucleotide sequence ID" value="NZ_BAAABS010000047.1"/>
</dbReference>
<dbReference type="SUPFAM" id="SSF53901">
    <property type="entry name" value="Thiolase-like"/>
    <property type="match status" value="1"/>
</dbReference>
<evidence type="ECO:0000259" key="7">
    <source>
        <dbReference type="PROSITE" id="PS52004"/>
    </source>
</evidence>
<dbReference type="InterPro" id="IPR001227">
    <property type="entry name" value="Ac_transferase_dom_sf"/>
</dbReference>
<proteinExistence type="inferred from homology"/>
<sequence>MATDERLMEYLKWTTAELQKARRRLSEYESKEREPIAIVAMACRFPGGARSPEDLWRLVAEGREAVGGFPTDRGWDVDALRPPGSAGHDRSGAFLHDALDFDASFFDVGRDEALATEPQQRILLELAWETVESAGIDPYALRGSRTGVYVGITSHDYLTWLPDPDRMPAGVLGHLAAGISGSQASGRVSRLLGLEGPAVTVDTACSSSLLALHLAAQALRRNECTLALAGGATVLATPGLFLEYAAQPGMLDADGRCAPFAAAAGGMVYGEGGGLILLERLSDARANGHPVLAVIRGSAVNQDGGSGGFTAPHGPTQQRLIRDALDDARLSPADVDVVEGHGTGTTVGDLIETQALLATYGRDREPDRPLLLGSIKSNIGHTQAAAGIAAVLKMVLAMRHGTLPATLNVDRPNPYVDWSAGAVRLLTEPVEWPEGERPRRAGVSSFGVSGTNAHLILEAVPASPPPERGGGAARVVPWPISARSEQGLRAQAAALAAHVEERPGLPPADVAWSLATTRPVFEHRAVVVGADREELAAGLRAVAAGGAAPAGRGKTAWAFGGESPGPGAGIELYERFPAFAGAVDEVGKLVERPPREILGDGPVGLFAAQVGLVRLLELAGLRPGTVIGHAAGGIAAAYAAGVFDLADACRLISGPAEGEPSRADPRVPLIDDGQPVSGGADILLELGACPVLPADERPAVVLSVLGGEGSESRALFTALARLHGAGENVRWAGLLDDEPPPHTVALPTYAFQRERYWPYDAVPAAADGKEGGGREGQAAPQ</sequence>
<dbReference type="Gene3D" id="3.40.366.10">
    <property type="entry name" value="Malonyl-Coenzyme A Acyl Carrier Protein, domain 2"/>
    <property type="match status" value="1"/>
</dbReference>
<dbReference type="InterPro" id="IPR016039">
    <property type="entry name" value="Thiolase-like"/>
</dbReference>
<dbReference type="CDD" id="cd00833">
    <property type="entry name" value="PKS"/>
    <property type="match status" value="1"/>
</dbReference>
<dbReference type="EMBL" id="CP073721">
    <property type="protein sequence ID" value="UWZ39285.1"/>
    <property type="molecule type" value="Genomic_DNA"/>
</dbReference>
<keyword evidence="3" id="KW-0597">Phosphoprotein</keyword>
<dbReference type="InterPro" id="IPR014031">
    <property type="entry name" value="Ketoacyl_synth_C"/>
</dbReference>
<dbReference type="InterPro" id="IPR020841">
    <property type="entry name" value="PKS_Beta-ketoAc_synthase_dom"/>
</dbReference>
<evidence type="ECO:0000313" key="9">
    <source>
        <dbReference type="Proteomes" id="UP001058271"/>
    </source>
</evidence>
<dbReference type="PROSITE" id="PS52004">
    <property type="entry name" value="KS3_2"/>
    <property type="match status" value="1"/>
</dbReference>
<dbReference type="InterPro" id="IPR032821">
    <property type="entry name" value="PKS_assoc"/>
</dbReference>
<comment type="similarity">
    <text evidence="6">Belongs to the thiolase-like superfamily. Beta-ketoacyl-ACP synthases family.</text>
</comment>
<evidence type="ECO:0000256" key="6">
    <source>
        <dbReference type="RuleBase" id="RU003694"/>
    </source>
</evidence>
<keyword evidence="5" id="KW-0511">Multifunctional enzyme</keyword>
<keyword evidence="2" id="KW-0596">Phosphopantetheine</keyword>
<dbReference type="Gene3D" id="3.40.47.10">
    <property type="match status" value="1"/>
</dbReference>
<feature type="domain" description="Ketosynthase family 3 (KS3)" evidence="7">
    <location>
        <begin position="33"/>
        <end position="459"/>
    </location>
</feature>
<dbReference type="InterPro" id="IPR014030">
    <property type="entry name" value="Ketoacyl_synth_N"/>
</dbReference>
<comment type="cofactor">
    <cofactor evidence="1">
        <name>pantetheine 4'-phosphate</name>
        <dbReference type="ChEBI" id="CHEBI:47942"/>
    </cofactor>
</comment>
<evidence type="ECO:0000256" key="3">
    <source>
        <dbReference type="ARBA" id="ARBA00022553"/>
    </source>
</evidence>
<dbReference type="SUPFAM" id="SSF52151">
    <property type="entry name" value="FabD/lysophospholipase-like"/>
    <property type="match status" value="1"/>
</dbReference>
<dbReference type="PANTHER" id="PTHR43775:SF51">
    <property type="entry name" value="INACTIVE PHENOLPHTHIOCEROL SYNTHESIS POLYKETIDE SYNTHASE TYPE I PKS1-RELATED"/>
    <property type="match status" value="1"/>
</dbReference>
<name>A0ABY5ZEA6_9ACTN</name>
<gene>
    <name evidence="8" type="ORF">Drose_14225</name>
</gene>
<dbReference type="Gene3D" id="3.30.70.3290">
    <property type="match status" value="2"/>
</dbReference>
<dbReference type="InterPro" id="IPR050091">
    <property type="entry name" value="PKS_NRPS_Biosynth_Enz"/>
</dbReference>
<dbReference type="Pfam" id="PF08990">
    <property type="entry name" value="Docking"/>
    <property type="match status" value="1"/>
</dbReference>
<evidence type="ECO:0000313" key="8">
    <source>
        <dbReference type="EMBL" id="UWZ39285.1"/>
    </source>
</evidence>
<evidence type="ECO:0000256" key="5">
    <source>
        <dbReference type="ARBA" id="ARBA00023268"/>
    </source>
</evidence>
<dbReference type="Proteomes" id="UP001058271">
    <property type="component" value="Chromosome"/>
</dbReference>
<accession>A0ABY5ZEA6</accession>
<dbReference type="InterPro" id="IPR014043">
    <property type="entry name" value="Acyl_transferase_dom"/>
</dbReference>
<dbReference type="InterPro" id="IPR018201">
    <property type="entry name" value="Ketoacyl_synth_AS"/>
</dbReference>
<evidence type="ECO:0000256" key="1">
    <source>
        <dbReference type="ARBA" id="ARBA00001957"/>
    </source>
</evidence>
<dbReference type="Pfam" id="PF02801">
    <property type="entry name" value="Ketoacyl-synt_C"/>
    <property type="match status" value="1"/>
</dbReference>
<dbReference type="PROSITE" id="PS00606">
    <property type="entry name" value="KS3_1"/>
    <property type="match status" value="1"/>
</dbReference>